<dbReference type="GO" id="GO:0004161">
    <property type="term" value="F:dimethylallyltranstransferase activity"/>
    <property type="evidence" value="ECO:0007669"/>
    <property type="project" value="UniProtKB-EC"/>
</dbReference>
<dbReference type="GO" id="GO:0004311">
    <property type="term" value="F:geranylgeranyl diphosphate synthase activity"/>
    <property type="evidence" value="ECO:0007669"/>
    <property type="project" value="UniProtKB-EC"/>
</dbReference>
<dbReference type="EC" id="2.5.1.1" evidence="7"/>
<proteinExistence type="inferred from homology"/>
<dbReference type="GO" id="GO:0008299">
    <property type="term" value="P:isoprenoid biosynthetic process"/>
    <property type="evidence" value="ECO:0007669"/>
    <property type="project" value="InterPro"/>
</dbReference>
<evidence type="ECO:0000256" key="1">
    <source>
        <dbReference type="ARBA" id="ARBA00001946"/>
    </source>
</evidence>
<dbReference type="AlphaFoldDB" id="A0A7X0IH99"/>
<dbReference type="Pfam" id="PF00348">
    <property type="entry name" value="polyprenyl_synt"/>
    <property type="match status" value="1"/>
</dbReference>
<evidence type="ECO:0000313" key="7">
    <source>
        <dbReference type="EMBL" id="MBB6474923.1"/>
    </source>
</evidence>
<keyword evidence="8" id="KW-1185">Reference proteome</keyword>
<evidence type="ECO:0000256" key="2">
    <source>
        <dbReference type="ARBA" id="ARBA00006706"/>
    </source>
</evidence>
<dbReference type="SFLD" id="SFLDS00005">
    <property type="entry name" value="Isoprenoid_Synthase_Type_I"/>
    <property type="match status" value="1"/>
</dbReference>
<keyword evidence="3 6" id="KW-0808">Transferase</keyword>
<organism evidence="7 8">
    <name type="scientific">Sphaerisporangium rubeum</name>
    <dbReference type="NCBI Taxonomy" id="321317"/>
    <lineage>
        <taxon>Bacteria</taxon>
        <taxon>Bacillati</taxon>
        <taxon>Actinomycetota</taxon>
        <taxon>Actinomycetes</taxon>
        <taxon>Streptosporangiales</taxon>
        <taxon>Streptosporangiaceae</taxon>
        <taxon>Sphaerisporangium</taxon>
    </lineage>
</organism>
<evidence type="ECO:0000256" key="3">
    <source>
        <dbReference type="ARBA" id="ARBA00022679"/>
    </source>
</evidence>
<protein>
    <submittedName>
        <fullName evidence="7">Geranylgeranyl diphosphate synthase type I</fullName>
        <ecNumber evidence="7">2.5.1.1</ecNumber>
        <ecNumber evidence="7">2.5.1.10</ecNumber>
        <ecNumber evidence="7">2.5.1.29</ecNumber>
    </submittedName>
</protein>
<comment type="cofactor">
    <cofactor evidence="1">
        <name>Mg(2+)</name>
        <dbReference type="ChEBI" id="CHEBI:18420"/>
    </cofactor>
</comment>
<dbReference type="InterPro" id="IPR000092">
    <property type="entry name" value="Polyprenyl_synt"/>
</dbReference>
<dbReference type="InterPro" id="IPR033749">
    <property type="entry name" value="Polyprenyl_synt_CS"/>
</dbReference>
<comment type="caution">
    <text evidence="7">The sequence shown here is derived from an EMBL/GenBank/DDBJ whole genome shotgun (WGS) entry which is preliminary data.</text>
</comment>
<dbReference type="PANTHER" id="PTHR12001">
    <property type="entry name" value="GERANYLGERANYL PYROPHOSPHATE SYNTHASE"/>
    <property type="match status" value="1"/>
</dbReference>
<dbReference type="GO" id="GO:0004337">
    <property type="term" value="F:(2E,6E)-farnesyl diphosphate synthase activity"/>
    <property type="evidence" value="ECO:0007669"/>
    <property type="project" value="UniProtKB-EC"/>
</dbReference>
<reference evidence="7 8" key="1">
    <citation type="submission" date="2020-08" db="EMBL/GenBank/DDBJ databases">
        <title>Sequencing the genomes of 1000 actinobacteria strains.</title>
        <authorList>
            <person name="Klenk H.-P."/>
        </authorList>
    </citation>
    <scope>NUCLEOTIDE SEQUENCE [LARGE SCALE GENOMIC DNA]</scope>
    <source>
        <strain evidence="7 8">DSM 44936</strain>
    </source>
</reference>
<dbReference type="PROSITE" id="PS00723">
    <property type="entry name" value="POLYPRENYL_SYNTHASE_1"/>
    <property type="match status" value="1"/>
</dbReference>
<dbReference type="EC" id="2.5.1.10" evidence="7"/>
<dbReference type="Gene3D" id="1.10.600.10">
    <property type="entry name" value="Farnesyl Diphosphate Synthase"/>
    <property type="match status" value="1"/>
</dbReference>
<gene>
    <name evidence="7" type="ORF">BJ992_004354</name>
</gene>
<accession>A0A7X0IH99</accession>
<evidence type="ECO:0000256" key="6">
    <source>
        <dbReference type="RuleBase" id="RU004466"/>
    </source>
</evidence>
<evidence type="ECO:0000256" key="4">
    <source>
        <dbReference type="ARBA" id="ARBA00022723"/>
    </source>
</evidence>
<evidence type="ECO:0000313" key="8">
    <source>
        <dbReference type="Proteomes" id="UP000555564"/>
    </source>
</evidence>
<comment type="similarity">
    <text evidence="2 6">Belongs to the FPP/GGPP synthase family.</text>
</comment>
<dbReference type="RefSeq" id="WP_184983844.1">
    <property type="nucleotide sequence ID" value="NZ_BAAALO010000038.1"/>
</dbReference>
<dbReference type="CDD" id="cd00685">
    <property type="entry name" value="Trans_IPPS_HT"/>
    <property type="match status" value="1"/>
</dbReference>
<dbReference type="EC" id="2.5.1.29" evidence="7"/>
<keyword evidence="4" id="KW-0479">Metal-binding</keyword>
<dbReference type="GO" id="GO:0046872">
    <property type="term" value="F:metal ion binding"/>
    <property type="evidence" value="ECO:0007669"/>
    <property type="project" value="UniProtKB-KW"/>
</dbReference>
<dbReference type="SUPFAM" id="SSF48576">
    <property type="entry name" value="Terpenoid synthases"/>
    <property type="match status" value="1"/>
</dbReference>
<dbReference type="SFLD" id="SFLDG01017">
    <property type="entry name" value="Polyprenyl_Transferase_Like"/>
    <property type="match status" value="1"/>
</dbReference>
<evidence type="ECO:0000256" key="5">
    <source>
        <dbReference type="ARBA" id="ARBA00022842"/>
    </source>
</evidence>
<dbReference type="InterPro" id="IPR008949">
    <property type="entry name" value="Isoprenoid_synthase_dom_sf"/>
</dbReference>
<dbReference type="EMBL" id="JACHIU010000001">
    <property type="protein sequence ID" value="MBB6474923.1"/>
    <property type="molecule type" value="Genomic_DNA"/>
</dbReference>
<dbReference type="Proteomes" id="UP000555564">
    <property type="component" value="Unassembled WGS sequence"/>
</dbReference>
<name>A0A7X0IH99_9ACTN</name>
<dbReference type="PROSITE" id="PS00444">
    <property type="entry name" value="POLYPRENYL_SYNTHASE_2"/>
    <property type="match status" value="1"/>
</dbReference>
<keyword evidence="5" id="KW-0460">Magnesium</keyword>
<dbReference type="PANTHER" id="PTHR12001:SF85">
    <property type="entry name" value="SHORT CHAIN ISOPRENYL DIPHOSPHATE SYNTHASE"/>
    <property type="match status" value="1"/>
</dbReference>
<sequence length="337" mass="35599">MEEIPSAHAGLMANEVKRRWESFTPGGENNEGIPDPLDEICSYALTAPGKLFRPVLLLLSAESVGGRVADVLPAAVGTECGHVASLIHDDIIDGDAMRRGRPAVYRRYGMDNAIVAGDALLFQIFLCLAECRAAGVPDGRIVSAMEIVARAGVDLCRGQALEAEITSRSARDVRAYLRMVRLKTAALFSGACQAGAVLGGGPPEWVQALGEYGDALGIAFQIQDDLLGYVTDAGTTGKPATSDIKNRRLTLPIILAYEAGTARDRAVLDAALLGELAIDEALDAVGGVLRSTEAIARSTAMARTYTDRAAAALALLPASRGRDHLAGFVERTVSRVR</sequence>